<sequence length="402" mass="45687">MVHNSNISLAMIVKNEAHNLPRCLDSVKDIVGEMIIVDTGSTDNTKEIGINYGAKVYDYQWNDDFAQARNFGLQYVSGDWVLVLDADEVFNPKIISQITPLMEKDDCLVINLIRHEIGTVSSPYSSLSRLFRRHPQISFSRPYHALIDDSVIALQEKEKQWKIFDSNEVAIAHYGYQPEVIAQQEKAQKARKAMESYLAQNPHDAYVCSKLGALYVSLGEIKKGLKLLKTGLKSSLATSTTLFELHYHLANAYVKEGQISLAVKHYQKAIASPILGKLKLGAYHNFGSLCYQRGQYQQALNLYRQCIIIEPHYAFAYYNLGLTHRAMGNISLAMETYRQSIKLNPEYPWAYQNLGVLLLQQGYMEESAEVFQKAYNLHKQQNRPVAENLKEELKLVGLNLND</sequence>
<dbReference type="Pfam" id="PF00535">
    <property type="entry name" value="Glycos_transf_2"/>
    <property type="match status" value="1"/>
</dbReference>
<dbReference type="InterPro" id="IPR011990">
    <property type="entry name" value="TPR-like_helical_dom_sf"/>
</dbReference>
<feature type="domain" description="Glycosyltransferase 2-like" evidence="2">
    <location>
        <begin position="8"/>
        <end position="162"/>
    </location>
</feature>
<dbReference type="SMART" id="SM00028">
    <property type="entry name" value="TPR"/>
    <property type="match status" value="5"/>
</dbReference>
<organism evidence="3 4">
    <name type="scientific">Cyanobacterium aponinum 0216</name>
    <dbReference type="NCBI Taxonomy" id="2676140"/>
    <lineage>
        <taxon>Bacteria</taxon>
        <taxon>Bacillati</taxon>
        <taxon>Cyanobacteriota</taxon>
        <taxon>Cyanophyceae</taxon>
        <taxon>Oscillatoriophycideae</taxon>
        <taxon>Chroococcales</taxon>
        <taxon>Geminocystaceae</taxon>
        <taxon>Cyanobacterium</taxon>
    </lineage>
</organism>
<name>A0A844H057_9CHRO</name>
<feature type="repeat" description="TPR" evidence="1">
    <location>
        <begin position="314"/>
        <end position="347"/>
    </location>
</feature>
<dbReference type="InterPro" id="IPR019734">
    <property type="entry name" value="TPR_rpt"/>
</dbReference>
<dbReference type="PANTHER" id="PTHR43630:SF2">
    <property type="entry name" value="GLYCOSYLTRANSFERASE"/>
    <property type="match status" value="1"/>
</dbReference>
<dbReference type="PANTHER" id="PTHR43630">
    <property type="entry name" value="POLY-BETA-1,6-N-ACETYL-D-GLUCOSAMINE SYNTHASE"/>
    <property type="match status" value="1"/>
</dbReference>
<accession>A0A844H057</accession>
<dbReference type="Pfam" id="PF13181">
    <property type="entry name" value="TPR_8"/>
    <property type="match status" value="1"/>
</dbReference>
<reference evidence="3 4" key="1">
    <citation type="submission" date="2019-11" db="EMBL/GenBank/DDBJ databases">
        <title>Isolation of a new High Light Tolerant Cyanobacteria.</title>
        <authorList>
            <person name="Dobson Z."/>
            <person name="Vaughn N."/>
            <person name="Vaughn M."/>
            <person name="Fromme P."/>
            <person name="Mazor Y."/>
        </authorList>
    </citation>
    <scope>NUCLEOTIDE SEQUENCE [LARGE SCALE GENOMIC DNA]</scope>
    <source>
        <strain evidence="3 4">0216</strain>
    </source>
</reference>
<gene>
    <name evidence="3" type="ORF">GGC33_17055</name>
</gene>
<dbReference type="RefSeq" id="WP_099436782.1">
    <property type="nucleotide sequence ID" value="NZ_WMIA01000038.1"/>
</dbReference>
<dbReference type="CDD" id="cd02511">
    <property type="entry name" value="Beta4Glucosyltransferase"/>
    <property type="match status" value="1"/>
</dbReference>
<evidence type="ECO:0000313" key="4">
    <source>
        <dbReference type="Proteomes" id="UP000437131"/>
    </source>
</evidence>
<comment type="caution">
    <text evidence="3">The sequence shown here is derived from an EMBL/GenBank/DDBJ whole genome shotgun (WGS) entry which is preliminary data.</text>
</comment>
<dbReference type="InterPro" id="IPR001173">
    <property type="entry name" value="Glyco_trans_2-like"/>
</dbReference>
<feature type="repeat" description="TPR" evidence="1">
    <location>
        <begin position="280"/>
        <end position="313"/>
    </location>
</feature>
<protein>
    <submittedName>
        <fullName evidence="3">Tetratricopeptide repeat protein</fullName>
    </submittedName>
</protein>
<dbReference type="SUPFAM" id="SSF53448">
    <property type="entry name" value="Nucleotide-diphospho-sugar transferases"/>
    <property type="match status" value="1"/>
</dbReference>
<dbReference type="Pfam" id="PF13414">
    <property type="entry name" value="TPR_11"/>
    <property type="match status" value="1"/>
</dbReference>
<proteinExistence type="predicted"/>
<dbReference type="AlphaFoldDB" id="A0A844H057"/>
<evidence type="ECO:0000259" key="2">
    <source>
        <dbReference type="Pfam" id="PF00535"/>
    </source>
</evidence>
<keyword evidence="1" id="KW-0802">TPR repeat</keyword>
<dbReference type="InterPro" id="IPR029044">
    <property type="entry name" value="Nucleotide-diphossugar_trans"/>
</dbReference>
<dbReference type="PROSITE" id="PS50293">
    <property type="entry name" value="TPR_REGION"/>
    <property type="match status" value="1"/>
</dbReference>
<evidence type="ECO:0000256" key="1">
    <source>
        <dbReference type="PROSITE-ProRule" id="PRU00339"/>
    </source>
</evidence>
<dbReference type="EMBL" id="WMIA01000038">
    <property type="protein sequence ID" value="MTF40618.1"/>
    <property type="molecule type" value="Genomic_DNA"/>
</dbReference>
<feature type="repeat" description="TPR" evidence="1">
    <location>
        <begin position="348"/>
        <end position="381"/>
    </location>
</feature>
<evidence type="ECO:0000313" key="3">
    <source>
        <dbReference type="EMBL" id="MTF40618.1"/>
    </source>
</evidence>
<dbReference type="Proteomes" id="UP000437131">
    <property type="component" value="Unassembled WGS sequence"/>
</dbReference>
<dbReference type="Gene3D" id="3.90.550.10">
    <property type="entry name" value="Spore Coat Polysaccharide Biosynthesis Protein SpsA, Chain A"/>
    <property type="match status" value="1"/>
</dbReference>
<dbReference type="PROSITE" id="PS50005">
    <property type="entry name" value="TPR"/>
    <property type="match status" value="3"/>
</dbReference>
<dbReference type="SUPFAM" id="SSF48452">
    <property type="entry name" value="TPR-like"/>
    <property type="match status" value="2"/>
</dbReference>
<dbReference type="Pfam" id="PF13374">
    <property type="entry name" value="TPR_10"/>
    <property type="match status" value="1"/>
</dbReference>
<dbReference type="Gene3D" id="1.25.40.10">
    <property type="entry name" value="Tetratricopeptide repeat domain"/>
    <property type="match status" value="2"/>
</dbReference>